<dbReference type="EMBL" id="BAAAHE010000030">
    <property type="protein sequence ID" value="GAA0627857.1"/>
    <property type="molecule type" value="Genomic_DNA"/>
</dbReference>
<evidence type="ECO:0000256" key="7">
    <source>
        <dbReference type="ARBA" id="ARBA00023033"/>
    </source>
</evidence>
<sequence length="537" mass="60444">MQQAKERDVTNVDAVVIGAGFSGLYMLHCLRDRLGLDVRGFEAAGGVGGVWYYNRYPGARCDSDGFVYCYSWDSELLQEWEWGGKYPVQPELLRYLEHVADRHDLRRSFTFDTRVTSAVYDEAAARWTVTTDGGETLSTRYLVTGIGHLSIARYVPDLPGLSEFGGEWYHTGSWPHEPVDLRGKRIGVIGTGSSGVQCIPVVAEQAEHLTVFQRTPQFSIPARHETVDENFWRDVKANYDEIWAQAKVSASGFPWQHNGKRALEVSDEERRETYERLWLHGGVRFANGSFRDLVSDDEANRTVSEFLREKIREIVKDPVTAEKLVPRHPFLSRRPIVDTNYFETYNRDNVTLVDIRAEPIVTLTPAGVRTAEAEYPLDVLILATGFDAVTGPYFGIDVRGRDGLSLVDAWRDGPSGYLGLQTAGFPNLFTVTGPGSTLGNLPITIETHVEWITDCIAHLEANGIREMEADAAAEREWMRQVNEQAESSMISRADSWINGANIPGKQRAYVFYFGHFGYFRRLCAEVAADGYRGFVLR</sequence>
<dbReference type="Gene3D" id="3.50.50.60">
    <property type="entry name" value="FAD/NAD(P)-binding domain"/>
    <property type="match status" value="3"/>
</dbReference>
<comment type="cofactor">
    <cofactor evidence="1">
        <name>FAD</name>
        <dbReference type="ChEBI" id="CHEBI:57692"/>
    </cofactor>
</comment>
<keyword evidence="5" id="KW-0521">NADP</keyword>
<name>A0ABN1H3F8_9ACTN</name>
<dbReference type="Proteomes" id="UP001500957">
    <property type="component" value="Unassembled WGS sequence"/>
</dbReference>
<keyword evidence="4" id="KW-0274">FAD</keyword>
<reference evidence="8 9" key="1">
    <citation type="journal article" date="2019" name="Int. J. Syst. Evol. Microbiol.">
        <title>The Global Catalogue of Microorganisms (GCM) 10K type strain sequencing project: providing services to taxonomists for standard genome sequencing and annotation.</title>
        <authorList>
            <consortium name="The Broad Institute Genomics Platform"/>
            <consortium name="The Broad Institute Genome Sequencing Center for Infectious Disease"/>
            <person name="Wu L."/>
            <person name="Ma J."/>
        </authorList>
    </citation>
    <scope>NUCLEOTIDE SEQUENCE [LARGE SCALE GENOMIC DNA]</scope>
    <source>
        <strain evidence="8 9">JCM 10671</strain>
    </source>
</reference>
<evidence type="ECO:0000256" key="5">
    <source>
        <dbReference type="ARBA" id="ARBA00022857"/>
    </source>
</evidence>
<evidence type="ECO:0000256" key="1">
    <source>
        <dbReference type="ARBA" id="ARBA00001974"/>
    </source>
</evidence>
<keyword evidence="6" id="KW-0560">Oxidoreductase</keyword>
<keyword evidence="3" id="KW-0285">Flavoprotein</keyword>
<dbReference type="PANTHER" id="PTHR43098:SF3">
    <property type="entry name" value="L-ORNITHINE N(5)-MONOOXYGENASE-RELATED"/>
    <property type="match status" value="1"/>
</dbReference>
<evidence type="ECO:0000256" key="2">
    <source>
        <dbReference type="ARBA" id="ARBA00010139"/>
    </source>
</evidence>
<dbReference type="SUPFAM" id="SSF51905">
    <property type="entry name" value="FAD/NAD(P)-binding domain"/>
    <property type="match status" value="3"/>
</dbReference>
<organism evidence="8 9">
    <name type="scientific">Sporichthya brevicatena</name>
    <dbReference type="NCBI Taxonomy" id="171442"/>
    <lineage>
        <taxon>Bacteria</taxon>
        <taxon>Bacillati</taxon>
        <taxon>Actinomycetota</taxon>
        <taxon>Actinomycetes</taxon>
        <taxon>Sporichthyales</taxon>
        <taxon>Sporichthyaceae</taxon>
        <taxon>Sporichthya</taxon>
    </lineage>
</organism>
<dbReference type="InterPro" id="IPR050775">
    <property type="entry name" value="FAD-binding_Monooxygenases"/>
</dbReference>
<dbReference type="InterPro" id="IPR036188">
    <property type="entry name" value="FAD/NAD-bd_sf"/>
</dbReference>
<gene>
    <name evidence="8" type="ORF">GCM10009547_34320</name>
</gene>
<keyword evidence="9" id="KW-1185">Reference proteome</keyword>
<evidence type="ECO:0000313" key="9">
    <source>
        <dbReference type="Proteomes" id="UP001500957"/>
    </source>
</evidence>
<dbReference type="InterPro" id="IPR020946">
    <property type="entry name" value="Flavin_mOase-like"/>
</dbReference>
<evidence type="ECO:0000256" key="6">
    <source>
        <dbReference type="ARBA" id="ARBA00023002"/>
    </source>
</evidence>
<dbReference type="PANTHER" id="PTHR43098">
    <property type="entry name" value="L-ORNITHINE N(5)-MONOOXYGENASE-RELATED"/>
    <property type="match status" value="1"/>
</dbReference>
<dbReference type="RefSeq" id="WP_344606965.1">
    <property type="nucleotide sequence ID" value="NZ_BAAAHE010000030.1"/>
</dbReference>
<protein>
    <submittedName>
        <fullName evidence="8">NAD(P)/FAD-dependent oxidoreductase</fullName>
    </submittedName>
</protein>
<accession>A0ABN1H3F8</accession>
<evidence type="ECO:0000256" key="4">
    <source>
        <dbReference type="ARBA" id="ARBA00022827"/>
    </source>
</evidence>
<evidence type="ECO:0000313" key="8">
    <source>
        <dbReference type="EMBL" id="GAA0627857.1"/>
    </source>
</evidence>
<evidence type="ECO:0000256" key="3">
    <source>
        <dbReference type="ARBA" id="ARBA00022630"/>
    </source>
</evidence>
<comment type="similarity">
    <text evidence="2">Belongs to the FAD-binding monooxygenase family.</text>
</comment>
<proteinExistence type="inferred from homology"/>
<keyword evidence="7" id="KW-0503">Monooxygenase</keyword>
<comment type="caution">
    <text evidence="8">The sequence shown here is derived from an EMBL/GenBank/DDBJ whole genome shotgun (WGS) entry which is preliminary data.</text>
</comment>
<dbReference type="Pfam" id="PF00743">
    <property type="entry name" value="FMO-like"/>
    <property type="match status" value="1"/>
</dbReference>